<evidence type="ECO:0000256" key="1">
    <source>
        <dbReference type="ARBA" id="ARBA00007812"/>
    </source>
</evidence>
<dbReference type="InterPro" id="IPR045229">
    <property type="entry name" value="TPP_enz"/>
</dbReference>
<evidence type="ECO:0000256" key="2">
    <source>
        <dbReference type="ARBA" id="ARBA00023052"/>
    </source>
</evidence>
<accession>A0A382KTI0</accession>
<dbReference type="SUPFAM" id="SSF52467">
    <property type="entry name" value="DHS-like NAD/FAD-binding domain"/>
    <property type="match status" value="1"/>
</dbReference>
<keyword evidence="2 3" id="KW-0786">Thiamine pyrophosphate</keyword>
<dbReference type="GO" id="GO:0009097">
    <property type="term" value="P:isoleucine biosynthetic process"/>
    <property type="evidence" value="ECO:0007669"/>
    <property type="project" value="TreeGrafter"/>
</dbReference>
<dbReference type="CDD" id="cd00568">
    <property type="entry name" value="TPP_enzymes"/>
    <property type="match status" value="1"/>
</dbReference>
<reference evidence="7" key="1">
    <citation type="submission" date="2018-05" db="EMBL/GenBank/DDBJ databases">
        <authorList>
            <person name="Lanie J.A."/>
            <person name="Ng W.-L."/>
            <person name="Kazmierczak K.M."/>
            <person name="Andrzejewski T.M."/>
            <person name="Davidsen T.M."/>
            <person name="Wayne K.J."/>
            <person name="Tettelin H."/>
            <person name="Glass J.I."/>
            <person name="Rusch D."/>
            <person name="Podicherti R."/>
            <person name="Tsui H.-C.T."/>
            <person name="Winkler M.E."/>
        </authorList>
    </citation>
    <scope>NUCLEOTIDE SEQUENCE</scope>
</reference>
<protein>
    <recommendedName>
        <fullName evidence="8">Acetolactate synthase</fullName>
    </recommendedName>
</protein>
<dbReference type="Gene3D" id="3.40.50.970">
    <property type="match status" value="2"/>
</dbReference>
<organism evidence="7">
    <name type="scientific">marine metagenome</name>
    <dbReference type="NCBI Taxonomy" id="408172"/>
    <lineage>
        <taxon>unclassified sequences</taxon>
        <taxon>metagenomes</taxon>
        <taxon>ecological metagenomes</taxon>
    </lineage>
</organism>
<dbReference type="Gene3D" id="3.40.50.1220">
    <property type="entry name" value="TPP-binding domain"/>
    <property type="match status" value="1"/>
</dbReference>
<evidence type="ECO:0000259" key="6">
    <source>
        <dbReference type="Pfam" id="PF02776"/>
    </source>
</evidence>
<dbReference type="GO" id="GO:0009099">
    <property type="term" value="P:L-valine biosynthetic process"/>
    <property type="evidence" value="ECO:0007669"/>
    <property type="project" value="TreeGrafter"/>
</dbReference>
<evidence type="ECO:0000259" key="4">
    <source>
        <dbReference type="Pfam" id="PF00205"/>
    </source>
</evidence>
<evidence type="ECO:0000256" key="3">
    <source>
        <dbReference type="RuleBase" id="RU362132"/>
    </source>
</evidence>
<sequence>DFVFCVPGESFLATMDSFCGSLQPLLVSARHEEGAGIMAEAYAKASSKTGVCMVTRGPGLTHLTIALHTAKQDSTPLVVFVGQVPTNLRQRESFQELDIVEFTRPVAKWAVELNRADRVAEIVDKAFHIANSGRPGPVVISLPEDIDRSSTAQHSVWRSSTVGIPSLSTKGVAKAVSMIEDAERPCIVAGEGILRVDATDKLIRFAECLGSPVFTAWRRFDTFPNKHPLYMGGLNLSSVSNDLSEPLKNADLIIAIGTRLDEFTTLSYSSPSTEQKLIHIDQSPEETGGSWIGADLALVADAGEAMDKLEEALKNSKRAKPSKARQKQIADWSEYFRRRTTPRSNRIGLKDGTIDLEGVYHDILNILTDDASITCDAGDFGSWLIRYYKWNQPRTFFGPTTGAMGYALPAAI</sequence>
<dbReference type="InterPro" id="IPR011766">
    <property type="entry name" value="TPP_enzyme_TPP-bd"/>
</dbReference>
<dbReference type="Pfam" id="PF02775">
    <property type="entry name" value="TPP_enzyme_C"/>
    <property type="match status" value="1"/>
</dbReference>
<dbReference type="CDD" id="cd07035">
    <property type="entry name" value="TPP_PYR_POX_like"/>
    <property type="match status" value="1"/>
</dbReference>
<dbReference type="GO" id="GO:0005948">
    <property type="term" value="C:acetolactate synthase complex"/>
    <property type="evidence" value="ECO:0007669"/>
    <property type="project" value="TreeGrafter"/>
</dbReference>
<dbReference type="GO" id="GO:0000287">
    <property type="term" value="F:magnesium ion binding"/>
    <property type="evidence" value="ECO:0007669"/>
    <property type="project" value="InterPro"/>
</dbReference>
<dbReference type="InterPro" id="IPR029061">
    <property type="entry name" value="THDP-binding"/>
</dbReference>
<dbReference type="SUPFAM" id="SSF52518">
    <property type="entry name" value="Thiamin diphosphate-binding fold (THDP-binding)"/>
    <property type="match status" value="2"/>
</dbReference>
<dbReference type="GO" id="GO:0030976">
    <property type="term" value="F:thiamine pyrophosphate binding"/>
    <property type="evidence" value="ECO:0007669"/>
    <property type="project" value="InterPro"/>
</dbReference>
<evidence type="ECO:0008006" key="8">
    <source>
        <dbReference type="Google" id="ProtNLM"/>
    </source>
</evidence>
<dbReference type="InterPro" id="IPR012000">
    <property type="entry name" value="Thiamin_PyroP_enz_cen_dom"/>
</dbReference>
<dbReference type="EMBL" id="UINC01082789">
    <property type="protein sequence ID" value="SVC27878.1"/>
    <property type="molecule type" value="Genomic_DNA"/>
</dbReference>
<dbReference type="PANTHER" id="PTHR18968:SF120">
    <property type="entry name" value="ACETOLACTATE SYNTHASE LARGE SUBUNIT"/>
    <property type="match status" value="1"/>
</dbReference>
<evidence type="ECO:0000259" key="5">
    <source>
        <dbReference type="Pfam" id="PF02775"/>
    </source>
</evidence>
<dbReference type="InterPro" id="IPR029035">
    <property type="entry name" value="DHS-like_NAD/FAD-binding_dom"/>
</dbReference>
<feature type="non-terminal residue" evidence="7">
    <location>
        <position position="1"/>
    </location>
</feature>
<dbReference type="InterPro" id="IPR012001">
    <property type="entry name" value="Thiamin_PyroP_enz_TPP-bd_dom"/>
</dbReference>
<proteinExistence type="inferred from homology"/>
<dbReference type="GO" id="GO:0050660">
    <property type="term" value="F:flavin adenine dinucleotide binding"/>
    <property type="evidence" value="ECO:0007669"/>
    <property type="project" value="TreeGrafter"/>
</dbReference>
<dbReference type="AlphaFoldDB" id="A0A382KTI0"/>
<feature type="non-terminal residue" evidence="7">
    <location>
        <position position="412"/>
    </location>
</feature>
<dbReference type="Pfam" id="PF02776">
    <property type="entry name" value="TPP_enzyme_N"/>
    <property type="match status" value="1"/>
</dbReference>
<dbReference type="GO" id="GO:0003984">
    <property type="term" value="F:acetolactate synthase activity"/>
    <property type="evidence" value="ECO:0007669"/>
    <property type="project" value="TreeGrafter"/>
</dbReference>
<dbReference type="PANTHER" id="PTHR18968">
    <property type="entry name" value="THIAMINE PYROPHOSPHATE ENZYMES"/>
    <property type="match status" value="1"/>
</dbReference>
<dbReference type="FunFam" id="3.40.50.970:FF:000007">
    <property type="entry name" value="Acetolactate synthase"/>
    <property type="match status" value="1"/>
</dbReference>
<name>A0A382KTI0_9ZZZZ</name>
<feature type="domain" description="Thiamine pyrophosphate enzyme N-terminal TPP-binding" evidence="6">
    <location>
        <begin position="2"/>
        <end position="101"/>
    </location>
</feature>
<feature type="domain" description="Thiamine pyrophosphate enzyme TPP-binding" evidence="5">
    <location>
        <begin position="376"/>
        <end position="412"/>
    </location>
</feature>
<comment type="similarity">
    <text evidence="1 3">Belongs to the TPP enzyme family.</text>
</comment>
<feature type="domain" description="Thiamine pyrophosphate enzyme central" evidence="4">
    <location>
        <begin position="172"/>
        <end position="309"/>
    </location>
</feature>
<gene>
    <name evidence="7" type="ORF">METZ01_LOCUS280732</name>
</gene>
<evidence type="ECO:0000313" key="7">
    <source>
        <dbReference type="EMBL" id="SVC27878.1"/>
    </source>
</evidence>
<dbReference type="Pfam" id="PF00205">
    <property type="entry name" value="TPP_enzyme_M"/>
    <property type="match status" value="1"/>
</dbReference>